<sequence length="1342" mass="150889">MASTSSSSSSFLVSSHENERPNFESIRVIVASINQHINEFLRDSKTRKSAKLKYTSKLNIQKRKFFEFSEHSILSNLYWAIESIEAAIQAKSRDEKSVRLKNSEQMLQVPALLDENGVTAGIPNQYLVSSSYFYLCLVRKLQGDEWQVALHFLQAVLVSPRLVWTQFVPKLCYNLFASCMASARREMARRSLKSEVLMDFDEGEMGEKVADMARRFKAWLTYYQVMSYGEIPKRNSGCGDIAPADDETQFFENRKSTGTESSNLQEYENSLLTHHHKIDQVKQMQFEKIHLLDPQEYITPTMSEKSKISDIMEFQDPTEAPTDLDQFHSEAATRTSSKCLQDLLTESQSDTSSSDEDDFEVSSGDTGTSKKTAIKADYPQPEISNQKQEAPCSTLRQEFAIPLPCVPGNLAHEETNEGCITDFYTERCCRSFSAFELSILELRKIDSFTPSKRDAEEGADQTRLHQHDLQTLNNLKSTSLKTYHFTRMDRKRSKQRQYSPKKPPRVCSHPRNGSEIELLGILEKAMSTLCFSEGLGRFDEDYTVEIVRTYEMLSNKRGVKYTLVKDIILDQLLTAISASKDEGVIKASVSILSILASVNKGVIQDINKTGLPLCNLASALKRNVPEAAVLIYLINPPPAVIKTLELLPTLVEVVSSSKRYKSGLASLLPTPPVASLMIIEVLVTSFDNGTNNMHLAAINSPRVLSGLLDAPRNDNMEDFTSLATILVKCMRFDGQCRKYISKYAPVGPFLSLLRNNQERAKLIALEFFHEILCMPRSSATNILQQIQKEASLNNTMHILALLIQQSRSEYKLLAGNLLLQLDILEDSPGKSTYGEEAVEALLEPLTSDGHSATQQLSAFLLSNLGGTYAWTGEPYTVAWLLKKTGLTTQHHRNMIRNFNWLDQTLQDSATDTWCGKIARSVTKTGEHVFHALEKGLNSKVKKVSQDCLTTTAWLGCGIARMPDNLRHTACEILLPAVEQFLHPGLELEERLLACLCIYNYVSGKGMQKLIHFSEGVRESLRRLSNITWMAEELLRVANFFLPNKWRISCVHTQILEATQNYSGAVTALIYYKGQLCSGYADGSIKVWDIKGQTATLVLDMKEHKKAVTCFSLFEPGDCMLSGSADKTIRVWQMVQRKLECIEVLGMKESIQSLDTSGELIFTVTQSHELKVIDSTRKARDLYKSKPVKCVRIYHGTVYVGCMDSSIQVLAIANNREREIKAPSKIWMLQSRPVNSISVYKDWLYSASAVVDGSNIKEWRRQRKPQMSLLPDRGTNVLAMEVVEDFIYLNCSSSTSVLQIWLRGTQQKVGRLSAGSKITSVLAANDIIFCGNEKGLIKGWIPL</sequence>
<dbReference type="Proteomes" id="UP000828048">
    <property type="component" value="Chromosome 1"/>
</dbReference>
<accession>A0ACB7XSQ1</accession>
<name>A0ACB7XSQ1_9ERIC</name>
<evidence type="ECO:0000313" key="1">
    <source>
        <dbReference type="EMBL" id="KAH7843648.1"/>
    </source>
</evidence>
<gene>
    <name evidence="1" type="ORF">Vadar_019120</name>
</gene>
<comment type="caution">
    <text evidence="1">The sequence shown here is derived from an EMBL/GenBank/DDBJ whole genome shotgun (WGS) entry which is preliminary data.</text>
</comment>
<organism evidence="1 2">
    <name type="scientific">Vaccinium darrowii</name>
    <dbReference type="NCBI Taxonomy" id="229202"/>
    <lineage>
        <taxon>Eukaryota</taxon>
        <taxon>Viridiplantae</taxon>
        <taxon>Streptophyta</taxon>
        <taxon>Embryophyta</taxon>
        <taxon>Tracheophyta</taxon>
        <taxon>Spermatophyta</taxon>
        <taxon>Magnoliopsida</taxon>
        <taxon>eudicotyledons</taxon>
        <taxon>Gunneridae</taxon>
        <taxon>Pentapetalae</taxon>
        <taxon>asterids</taxon>
        <taxon>Ericales</taxon>
        <taxon>Ericaceae</taxon>
        <taxon>Vaccinioideae</taxon>
        <taxon>Vaccinieae</taxon>
        <taxon>Vaccinium</taxon>
    </lineage>
</organism>
<protein>
    <submittedName>
        <fullName evidence="1">Uncharacterized protein</fullName>
    </submittedName>
</protein>
<proteinExistence type="predicted"/>
<keyword evidence="2" id="KW-1185">Reference proteome</keyword>
<reference evidence="1 2" key="1">
    <citation type="journal article" date="2021" name="Hortic Res">
        <title>High-quality reference genome and annotation aids understanding of berry development for evergreen blueberry (Vaccinium darrowii).</title>
        <authorList>
            <person name="Yu J."/>
            <person name="Hulse-Kemp A.M."/>
            <person name="Babiker E."/>
            <person name="Staton M."/>
        </authorList>
    </citation>
    <scope>NUCLEOTIDE SEQUENCE [LARGE SCALE GENOMIC DNA]</scope>
    <source>
        <strain evidence="2">cv. NJ 8807/NJ 8810</strain>
        <tissue evidence="1">Young leaf</tissue>
    </source>
</reference>
<evidence type="ECO:0000313" key="2">
    <source>
        <dbReference type="Proteomes" id="UP000828048"/>
    </source>
</evidence>
<dbReference type="EMBL" id="CM037151">
    <property type="protein sequence ID" value="KAH7843648.1"/>
    <property type="molecule type" value="Genomic_DNA"/>
</dbReference>